<dbReference type="RefSeq" id="WP_114532844.1">
    <property type="nucleotide sequence ID" value="NZ_JADNER010000002.1"/>
</dbReference>
<evidence type="ECO:0000313" key="1">
    <source>
        <dbReference type="EMBL" id="RDB72438.1"/>
    </source>
</evidence>
<dbReference type="Proteomes" id="UP000253970">
    <property type="component" value="Unassembled WGS sequence"/>
</dbReference>
<accession>A0A369MKA4</accession>
<organism evidence="1 2">
    <name type="scientific">Eggerthella lenta</name>
    <name type="common">Eubacterium lentum</name>
    <dbReference type="NCBI Taxonomy" id="84112"/>
    <lineage>
        <taxon>Bacteria</taxon>
        <taxon>Bacillati</taxon>
        <taxon>Actinomycetota</taxon>
        <taxon>Coriobacteriia</taxon>
        <taxon>Eggerthellales</taxon>
        <taxon>Eggerthellaceae</taxon>
        <taxon>Eggerthella</taxon>
    </lineage>
</organism>
<keyword evidence="1" id="KW-0808">Transferase</keyword>
<reference evidence="1 2" key="1">
    <citation type="journal article" date="2018" name="Elife">
        <title>Discovery and characterization of a prevalent human gut bacterial enzyme sufficient for the inactivation of a family of plant toxins.</title>
        <authorList>
            <person name="Koppel N."/>
            <person name="Bisanz J.E."/>
            <person name="Pandelia M.E."/>
            <person name="Turnbaugh P.J."/>
            <person name="Balskus E.P."/>
        </authorList>
    </citation>
    <scope>NUCLEOTIDE SEQUENCE [LARGE SCALE GENOMIC DNA]</scope>
    <source>
        <strain evidence="1 2">W1 BHI 6</strain>
    </source>
</reference>
<keyword evidence="1" id="KW-0418">Kinase</keyword>
<name>A0A369MKA4_EGGLN</name>
<comment type="caution">
    <text evidence="1">The sequence shown here is derived from an EMBL/GenBank/DDBJ whole genome shotgun (WGS) entry which is preliminary data.</text>
</comment>
<sequence>MSDFKEIAVRNRQNGVSGEQTGRDLFAFSPNGPLEDVVEALAFAGFPPRDTIMGATQYSTSLYPGESEYTHRQVIIDKMKAVGYPANEVDDAVADIWRG</sequence>
<gene>
    <name evidence="1" type="ORF">C1875_02915</name>
</gene>
<evidence type="ECO:0000313" key="2">
    <source>
        <dbReference type="Proteomes" id="UP000253970"/>
    </source>
</evidence>
<dbReference type="AlphaFoldDB" id="A0A369MKA4"/>
<protein>
    <submittedName>
        <fullName evidence="1">Protein kinase</fullName>
    </submittedName>
</protein>
<dbReference type="EMBL" id="PPTU01000003">
    <property type="protein sequence ID" value="RDB72438.1"/>
    <property type="molecule type" value="Genomic_DNA"/>
</dbReference>
<dbReference type="GO" id="GO:0016301">
    <property type="term" value="F:kinase activity"/>
    <property type="evidence" value="ECO:0007669"/>
    <property type="project" value="UniProtKB-KW"/>
</dbReference>
<proteinExistence type="predicted"/>